<comment type="caution">
    <text evidence="1">The sequence shown here is derived from an EMBL/GenBank/DDBJ whole genome shotgun (WGS) entry which is preliminary data.</text>
</comment>
<protein>
    <recommendedName>
        <fullName evidence="3">DUF4382 domain-containing protein</fullName>
    </recommendedName>
</protein>
<keyword evidence="2" id="KW-1185">Reference proteome</keyword>
<evidence type="ECO:0000313" key="2">
    <source>
        <dbReference type="Proteomes" id="UP000605676"/>
    </source>
</evidence>
<sequence>MKKFTYLLMTVIVAFSSCSKDDESGSVTLSLTGVNQTLKSGENSLVADVKITDFKLSFRDVEFKLDESDLSSTEVQFRGPYDVDLMSETDALSQTIGTIDIPDGTYKVLRFKLHKDMDRLETDPLYDRSLYMTGIIDGTPFEFWHDTSENFDFEYTGGIVVSGNNVEINVKFVIDQFLNSLHTIDLSQAIDEDEDGIIKINPDDEDGNGDIADKLKENIKEAADLIKL</sequence>
<reference evidence="1 2" key="1">
    <citation type="submission" date="2021-01" db="EMBL/GenBank/DDBJ databases">
        <title>Carboxyliciviraga sp.nov., isolated from coastal sediments.</title>
        <authorList>
            <person name="Lu D."/>
            <person name="Zhang T."/>
        </authorList>
    </citation>
    <scope>NUCLEOTIDE SEQUENCE [LARGE SCALE GENOMIC DNA]</scope>
    <source>
        <strain evidence="1 2">N1Y132</strain>
    </source>
</reference>
<dbReference type="Proteomes" id="UP000605676">
    <property type="component" value="Unassembled WGS sequence"/>
</dbReference>
<evidence type="ECO:0000313" key="1">
    <source>
        <dbReference type="EMBL" id="MBK3519920.1"/>
    </source>
</evidence>
<gene>
    <name evidence="1" type="ORF">JIV24_21455</name>
</gene>
<accession>A0ABS1HQM5</accession>
<name>A0ABS1HQM5_9BACT</name>
<proteinExistence type="predicted"/>
<dbReference type="PROSITE" id="PS51257">
    <property type="entry name" value="PROKAR_LIPOPROTEIN"/>
    <property type="match status" value="1"/>
</dbReference>
<dbReference type="EMBL" id="JAENRR010000104">
    <property type="protein sequence ID" value="MBK3519920.1"/>
    <property type="molecule type" value="Genomic_DNA"/>
</dbReference>
<organism evidence="1 2">
    <name type="scientific">Carboxylicivirga marina</name>
    <dbReference type="NCBI Taxonomy" id="2800988"/>
    <lineage>
        <taxon>Bacteria</taxon>
        <taxon>Pseudomonadati</taxon>
        <taxon>Bacteroidota</taxon>
        <taxon>Bacteroidia</taxon>
        <taxon>Marinilabiliales</taxon>
        <taxon>Marinilabiliaceae</taxon>
        <taxon>Carboxylicivirga</taxon>
    </lineage>
</organism>
<dbReference type="RefSeq" id="WP_200467139.1">
    <property type="nucleotide sequence ID" value="NZ_JAENRR010000104.1"/>
</dbReference>
<evidence type="ECO:0008006" key="3">
    <source>
        <dbReference type="Google" id="ProtNLM"/>
    </source>
</evidence>